<dbReference type="Proteomes" id="UP000799537">
    <property type="component" value="Unassembled WGS sequence"/>
</dbReference>
<gene>
    <name evidence="3" type="ORF">M409DRAFT_22690</name>
</gene>
<evidence type="ECO:0000313" key="3">
    <source>
        <dbReference type="EMBL" id="KAF2167263.1"/>
    </source>
</evidence>
<dbReference type="Pfam" id="PF22936">
    <property type="entry name" value="Pol_BBD"/>
    <property type="match status" value="1"/>
</dbReference>
<evidence type="ECO:0000256" key="1">
    <source>
        <dbReference type="SAM" id="MobiDB-lite"/>
    </source>
</evidence>
<evidence type="ECO:0000259" key="2">
    <source>
        <dbReference type="Pfam" id="PF22936"/>
    </source>
</evidence>
<proteinExistence type="predicted"/>
<dbReference type="RefSeq" id="XP_033668152.1">
    <property type="nucleotide sequence ID" value="XM_033806453.1"/>
</dbReference>
<feature type="domain" description="Retrovirus-related Pol polyprotein from transposon TNT 1-94-like beta-barrel" evidence="2">
    <location>
        <begin position="12"/>
        <end position="88"/>
    </location>
</feature>
<dbReference type="EMBL" id="ML993594">
    <property type="protein sequence ID" value="KAF2167263.1"/>
    <property type="molecule type" value="Genomic_DNA"/>
</dbReference>
<accession>A0A6A6CKX4</accession>
<dbReference type="AlphaFoldDB" id="A0A6A6CKX4"/>
<organism evidence="3 4">
    <name type="scientific">Zasmidium cellare ATCC 36951</name>
    <dbReference type="NCBI Taxonomy" id="1080233"/>
    <lineage>
        <taxon>Eukaryota</taxon>
        <taxon>Fungi</taxon>
        <taxon>Dikarya</taxon>
        <taxon>Ascomycota</taxon>
        <taxon>Pezizomycotina</taxon>
        <taxon>Dothideomycetes</taxon>
        <taxon>Dothideomycetidae</taxon>
        <taxon>Mycosphaerellales</taxon>
        <taxon>Mycosphaerellaceae</taxon>
        <taxon>Zasmidium</taxon>
    </lineage>
</organism>
<reference evidence="3" key="1">
    <citation type="journal article" date="2020" name="Stud. Mycol.">
        <title>101 Dothideomycetes genomes: a test case for predicting lifestyles and emergence of pathogens.</title>
        <authorList>
            <person name="Haridas S."/>
            <person name="Albert R."/>
            <person name="Binder M."/>
            <person name="Bloem J."/>
            <person name="Labutti K."/>
            <person name="Salamov A."/>
            <person name="Andreopoulos B."/>
            <person name="Baker S."/>
            <person name="Barry K."/>
            <person name="Bills G."/>
            <person name="Bluhm B."/>
            <person name="Cannon C."/>
            <person name="Castanera R."/>
            <person name="Culley D."/>
            <person name="Daum C."/>
            <person name="Ezra D."/>
            <person name="Gonzalez J."/>
            <person name="Henrissat B."/>
            <person name="Kuo A."/>
            <person name="Liang C."/>
            <person name="Lipzen A."/>
            <person name="Lutzoni F."/>
            <person name="Magnuson J."/>
            <person name="Mondo S."/>
            <person name="Nolan M."/>
            <person name="Ohm R."/>
            <person name="Pangilinan J."/>
            <person name="Park H.-J."/>
            <person name="Ramirez L."/>
            <person name="Alfaro M."/>
            <person name="Sun H."/>
            <person name="Tritt A."/>
            <person name="Yoshinaga Y."/>
            <person name="Zwiers L.-H."/>
            <person name="Turgeon B."/>
            <person name="Goodwin S."/>
            <person name="Spatafora J."/>
            <person name="Crous P."/>
            <person name="Grigoriev I."/>
        </authorList>
    </citation>
    <scope>NUCLEOTIDE SEQUENCE</scope>
    <source>
        <strain evidence="3">ATCC 36951</strain>
    </source>
</reference>
<name>A0A6A6CKX4_ZASCE</name>
<evidence type="ECO:0000313" key="4">
    <source>
        <dbReference type="Proteomes" id="UP000799537"/>
    </source>
</evidence>
<sequence>MANTQNRDVKEWIIANAASDHMTPDASCLIDPVPSSQVFNAIIGQVTATATGSVDLLVETSTGRQSLRLSNVFLVPRLPRGLVSLSKLGFEYNSSSEGHTLHTRDQNGNITTEINLNLRDGLPYFPIVPRMGFDSQPGASSTSDGEGGDSRPPAGSQEARERQMPMVVTSSYYVRANSG</sequence>
<dbReference type="InterPro" id="IPR054722">
    <property type="entry name" value="PolX-like_BBD"/>
</dbReference>
<dbReference type="GeneID" id="54559725"/>
<keyword evidence="4" id="KW-1185">Reference proteome</keyword>
<feature type="compositionally biased region" description="Polar residues" evidence="1">
    <location>
        <begin position="168"/>
        <end position="179"/>
    </location>
</feature>
<protein>
    <recommendedName>
        <fullName evidence="2">Retrovirus-related Pol polyprotein from transposon TNT 1-94-like beta-barrel domain-containing protein</fullName>
    </recommendedName>
</protein>
<feature type="region of interest" description="Disordered" evidence="1">
    <location>
        <begin position="133"/>
        <end position="179"/>
    </location>
</feature>